<dbReference type="EMBL" id="QRPK01000021">
    <property type="protein sequence ID" value="RHM11257.1"/>
    <property type="molecule type" value="Genomic_DNA"/>
</dbReference>
<keyword evidence="1" id="KW-0812">Transmembrane</keyword>
<evidence type="ECO:0000256" key="1">
    <source>
        <dbReference type="SAM" id="Phobius"/>
    </source>
</evidence>
<protein>
    <recommendedName>
        <fullName evidence="4">Tetratricopeptide repeat protein</fullName>
    </recommendedName>
</protein>
<name>A0A415PEY8_9FIRM</name>
<reference evidence="2 3" key="1">
    <citation type="submission" date="2018-08" db="EMBL/GenBank/DDBJ databases">
        <title>A genome reference for cultivated species of the human gut microbiota.</title>
        <authorList>
            <person name="Zou Y."/>
            <person name="Xue W."/>
            <person name="Luo G."/>
        </authorList>
    </citation>
    <scope>NUCLEOTIDE SEQUENCE [LARGE SCALE GENOMIC DNA]</scope>
    <source>
        <strain evidence="2 3">AF35-6BH</strain>
    </source>
</reference>
<evidence type="ECO:0000313" key="2">
    <source>
        <dbReference type="EMBL" id="RHM11257.1"/>
    </source>
</evidence>
<dbReference type="AlphaFoldDB" id="A0A415PEY8"/>
<feature type="transmembrane region" description="Helical" evidence="1">
    <location>
        <begin position="21"/>
        <end position="42"/>
    </location>
</feature>
<evidence type="ECO:0000313" key="3">
    <source>
        <dbReference type="Proteomes" id="UP000284868"/>
    </source>
</evidence>
<keyword evidence="1" id="KW-1133">Transmembrane helix</keyword>
<dbReference type="OrthoDB" id="2064428at2"/>
<feature type="transmembrane region" description="Helical" evidence="1">
    <location>
        <begin position="48"/>
        <end position="74"/>
    </location>
</feature>
<gene>
    <name evidence="2" type="ORF">DWZ83_05425</name>
</gene>
<sequence length="167" mass="19602">MIYEPEHLKDRKAMYEKREKWLVRFVFSAWALLLFIYVNIAISHVKSTLGFLGIIIGGMVIITVIYFFTMFLILMRRGNQFKKTNNSIVKEFHESKNGELFLERLLAIDATPKDMNDEMIWYLNIATAFNALGKKNECITLFKQLEEIATGKDKEYIQNSIHLIQKQ</sequence>
<comment type="caution">
    <text evidence="2">The sequence shown here is derived from an EMBL/GenBank/DDBJ whole genome shotgun (WGS) entry which is preliminary data.</text>
</comment>
<keyword evidence="1" id="KW-0472">Membrane</keyword>
<proteinExistence type="predicted"/>
<organism evidence="2 3">
    <name type="scientific">Amedibacillus dolichus</name>
    <dbReference type="NCBI Taxonomy" id="31971"/>
    <lineage>
        <taxon>Bacteria</taxon>
        <taxon>Bacillati</taxon>
        <taxon>Bacillota</taxon>
        <taxon>Erysipelotrichia</taxon>
        <taxon>Erysipelotrichales</taxon>
        <taxon>Erysipelotrichaceae</taxon>
        <taxon>Amedibacillus</taxon>
    </lineage>
</organism>
<evidence type="ECO:0008006" key="4">
    <source>
        <dbReference type="Google" id="ProtNLM"/>
    </source>
</evidence>
<dbReference type="Proteomes" id="UP000284868">
    <property type="component" value="Unassembled WGS sequence"/>
</dbReference>
<accession>A0A415PEY8</accession>
<keyword evidence="3" id="KW-1185">Reference proteome</keyword>
<dbReference type="RefSeq" id="WP_118365537.1">
    <property type="nucleotide sequence ID" value="NZ_JBKSSH010000003.1"/>
</dbReference>